<feature type="transmembrane region" description="Helical" evidence="5">
    <location>
        <begin position="185"/>
        <end position="201"/>
    </location>
</feature>
<evidence type="ECO:0000256" key="4">
    <source>
        <dbReference type="ARBA" id="ARBA00023136"/>
    </source>
</evidence>
<organism evidence="6 7">
    <name type="scientific">Methanolobus profundi</name>
    <dbReference type="NCBI Taxonomy" id="487685"/>
    <lineage>
        <taxon>Archaea</taxon>
        <taxon>Methanobacteriati</taxon>
        <taxon>Methanobacteriota</taxon>
        <taxon>Stenosarchaea group</taxon>
        <taxon>Methanomicrobia</taxon>
        <taxon>Methanosarcinales</taxon>
        <taxon>Methanosarcinaceae</taxon>
        <taxon>Methanolobus</taxon>
    </lineage>
</organism>
<evidence type="ECO:0000256" key="1">
    <source>
        <dbReference type="ARBA" id="ARBA00004141"/>
    </source>
</evidence>
<evidence type="ECO:0000256" key="3">
    <source>
        <dbReference type="ARBA" id="ARBA00022989"/>
    </source>
</evidence>
<accession>A0A1I4R5G8</accession>
<evidence type="ECO:0000256" key="5">
    <source>
        <dbReference type="SAM" id="Phobius"/>
    </source>
</evidence>
<comment type="subcellular location">
    <subcellularLocation>
        <location evidence="1">Membrane</location>
        <topology evidence="1">Multi-pass membrane protein</topology>
    </subcellularLocation>
</comment>
<reference evidence="7" key="1">
    <citation type="submission" date="2016-10" db="EMBL/GenBank/DDBJ databases">
        <authorList>
            <person name="Varghese N."/>
            <person name="Submissions S."/>
        </authorList>
    </citation>
    <scope>NUCLEOTIDE SEQUENCE [LARGE SCALE GENOMIC DNA]</scope>
    <source>
        <strain evidence="7">Mob M</strain>
    </source>
</reference>
<feature type="transmembrane region" description="Helical" evidence="5">
    <location>
        <begin position="27"/>
        <end position="46"/>
    </location>
</feature>
<feature type="transmembrane region" description="Helical" evidence="5">
    <location>
        <begin position="162"/>
        <end position="179"/>
    </location>
</feature>
<evidence type="ECO:0008006" key="8">
    <source>
        <dbReference type="Google" id="ProtNLM"/>
    </source>
</evidence>
<feature type="transmembrane region" description="Helical" evidence="5">
    <location>
        <begin position="102"/>
        <end position="125"/>
    </location>
</feature>
<keyword evidence="7" id="KW-1185">Reference proteome</keyword>
<dbReference type="SUPFAM" id="SSF144091">
    <property type="entry name" value="Rhomboid-like"/>
    <property type="match status" value="1"/>
</dbReference>
<dbReference type="InterPro" id="IPR035952">
    <property type="entry name" value="Rhomboid-like_sf"/>
</dbReference>
<dbReference type="OrthoDB" id="142564at2157"/>
<dbReference type="Proteomes" id="UP000198535">
    <property type="component" value="Unassembled WGS sequence"/>
</dbReference>
<dbReference type="STRING" id="487685.SAMN04488696_1376"/>
<dbReference type="GO" id="GO:0016020">
    <property type="term" value="C:membrane"/>
    <property type="evidence" value="ECO:0007669"/>
    <property type="project" value="UniProtKB-SubCell"/>
</dbReference>
<evidence type="ECO:0000313" key="7">
    <source>
        <dbReference type="Proteomes" id="UP000198535"/>
    </source>
</evidence>
<feature type="transmembrane region" description="Helical" evidence="5">
    <location>
        <begin position="131"/>
        <end position="150"/>
    </location>
</feature>
<proteinExistence type="predicted"/>
<sequence>MSGTIKCHIGSFSSRYLFSAGWKKRDGLFYFMLVPALLIFIFYLPMSLKETYFILYPSRITLYSLFLSNYVHNDLAHFTGNLATYLALCFLIFNLETNKRNFYVYSGFMFLFLPWVISIVSMSMIGPNTTYQGFSGLISSLFGYLTYIVYRFLKEYCCKSMDLTFLFLIVIMNLLLVLGNIPSQVFQYIFIITFALVLVYLQKDVIVEVIKKNFDIRNWLRCFPNFKQLYFLGLLIVTLNYIFILPVLVPEEIMRNGAIVNSVGHYTGYFFGIFVPLILSAISDN</sequence>
<evidence type="ECO:0000313" key="6">
    <source>
        <dbReference type="EMBL" id="SFM47558.1"/>
    </source>
</evidence>
<feature type="transmembrane region" description="Helical" evidence="5">
    <location>
        <begin position="78"/>
        <end position="95"/>
    </location>
</feature>
<dbReference type="RefSeq" id="WP_143072298.1">
    <property type="nucleotide sequence ID" value="NZ_FOUJ01000002.1"/>
</dbReference>
<feature type="transmembrane region" description="Helical" evidence="5">
    <location>
        <begin position="263"/>
        <end position="282"/>
    </location>
</feature>
<name>A0A1I4R5G8_9EURY</name>
<keyword evidence="4 5" id="KW-0472">Membrane</keyword>
<dbReference type="EMBL" id="FOUJ01000002">
    <property type="protein sequence ID" value="SFM47558.1"/>
    <property type="molecule type" value="Genomic_DNA"/>
</dbReference>
<gene>
    <name evidence="6" type="ORF">SAMN04488696_1376</name>
</gene>
<dbReference type="AlphaFoldDB" id="A0A1I4R5G8"/>
<protein>
    <recommendedName>
        <fullName evidence="8">Membrane associated serine protease, rhomboid family</fullName>
    </recommendedName>
</protein>
<keyword evidence="2 5" id="KW-0812">Transmembrane</keyword>
<evidence type="ECO:0000256" key="2">
    <source>
        <dbReference type="ARBA" id="ARBA00022692"/>
    </source>
</evidence>
<keyword evidence="3 5" id="KW-1133">Transmembrane helix</keyword>
<feature type="transmembrane region" description="Helical" evidence="5">
    <location>
        <begin position="229"/>
        <end position="248"/>
    </location>
</feature>